<sequence length="77" mass="9084">MSWLYRSFADYLGHPDDYIGVTGFIHNIMIIAYIACLITYVASIKRLQKDRKLDEIIEKKSQNTEIYFEMFAKQLNS</sequence>
<proteinExistence type="predicted"/>
<dbReference type="EMBL" id="CAJFCW020000001">
    <property type="protein sequence ID" value="CAG9085481.1"/>
    <property type="molecule type" value="Genomic_DNA"/>
</dbReference>
<keyword evidence="1" id="KW-0812">Transmembrane</keyword>
<dbReference type="EMBL" id="CAJFDH010000001">
    <property type="protein sequence ID" value="CAD5207399.1"/>
    <property type="molecule type" value="Genomic_DNA"/>
</dbReference>
<organism evidence="2 3">
    <name type="scientific">Bursaphelenchus okinawaensis</name>
    <dbReference type="NCBI Taxonomy" id="465554"/>
    <lineage>
        <taxon>Eukaryota</taxon>
        <taxon>Metazoa</taxon>
        <taxon>Ecdysozoa</taxon>
        <taxon>Nematoda</taxon>
        <taxon>Chromadorea</taxon>
        <taxon>Rhabditida</taxon>
        <taxon>Tylenchina</taxon>
        <taxon>Tylenchomorpha</taxon>
        <taxon>Aphelenchoidea</taxon>
        <taxon>Aphelenchoididae</taxon>
        <taxon>Bursaphelenchus</taxon>
    </lineage>
</organism>
<evidence type="ECO:0000256" key="1">
    <source>
        <dbReference type="SAM" id="Phobius"/>
    </source>
</evidence>
<keyword evidence="3" id="KW-1185">Reference proteome</keyword>
<evidence type="ECO:0000313" key="3">
    <source>
        <dbReference type="Proteomes" id="UP000614601"/>
    </source>
</evidence>
<protein>
    <submittedName>
        <fullName evidence="2">Uncharacterized protein</fullName>
    </submittedName>
</protein>
<comment type="caution">
    <text evidence="2">The sequence shown here is derived from an EMBL/GenBank/DDBJ whole genome shotgun (WGS) entry which is preliminary data.</text>
</comment>
<dbReference type="AlphaFoldDB" id="A0A811JVW1"/>
<keyword evidence="1" id="KW-1133">Transmembrane helix</keyword>
<gene>
    <name evidence="2" type="ORF">BOKJ2_LOCUS2083</name>
</gene>
<evidence type="ECO:0000313" key="2">
    <source>
        <dbReference type="EMBL" id="CAD5207399.1"/>
    </source>
</evidence>
<reference evidence="2" key="1">
    <citation type="submission" date="2020-09" db="EMBL/GenBank/DDBJ databases">
        <authorList>
            <person name="Kikuchi T."/>
        </authorList>
    </citation>
    <scope>NUCLEOTIDE SEQUENCE</scope>
    <source>
        <strain evidence="2">SH1</strain>
    </source>
</reference>
<keyword evidence="1" id="KW-0472">Membrane</keyword>
<dbReference type="Proteomes" id="UP000783686">
    <property type="component" value="Unassembled WGS sequence"/>
</dbReference>
<dbReference type="Proteomes" id="UP000614601">
    <property type="component" value="Unassembled WGS sequence"/>
</dbReference>
<accession>A0A811JVW1</accession>
<feature type="transmembrane region" description="Helical" evidence="1">
    <location>
        <begin position="20"/>
        <end position="42"/>
    </location>
</feature>
<name>A0A811JVW1_9BILA</name>